<dbReference type="Pfam" id="PF00679">
    <property type="entry name" value="EFG_C"/>
    <property type="match status" value="1"/>
</dbReference>
<dbReference type="InterPro" id="IPR005517">
    <property type="entry name" value="Transl_elong_EFG/EF2_IV"/>
</dbReference>
<dbReference type="SUPFAM" id="SSF52540">
    <property type="entry name" value="P-loop containing nucleoside triphosphate hydrolases"/>
    <property type="match status" value="1"/>
</dbReference>
<dbReference type="PROSITE" id="PS51722">
    <property type="entry name" value="G_TR_2"/>
    <property type="match status" value="1"/>
</dbReference>
<dbReference type="OrthoDB" id="9801472at2"/>
<dbReference type="GO" id="GO:0005525">
    <property type="term" value="F:GTP binding"/>
    <property type="evidence" value="ECO:0007669"/>
    <property type="project" value="UniProtKB-KW"/>
</dbReference>
<sequence length="650" mass="73724">MKKTIGILAHVDAGKTTLSEQILYYTGSIRSLGRVDNKTSYLDTDEIEQNRGITIFSGQGIFEYKGDTYYLLDTPGHVDFSSETERSISALDYAIVVISGGSGVQAHTTTLFHLLQAYHIPAFFFINKTDLAGFSLESILEDMKYKLTEDILYYKKPLSSLAEFAAERDEVFLEAYLDESFVKETLEASLINLIKEEKCYPIITGAALKGEGIERLLDVFSSLTKTNYQNLEGEGTFLGKVFKIRYDENGNRLTFIKGLKGKLKVKDEFLFQQEGEIYKEKINEIRIYNGKKYESKSIGAAGDVFAVTGLKTPISGTILETGETVVCKNYSYYLVSPLQSKITILDGTSNTKCMEILRVLEAEDPILSVSYNKNTDEMLVNVMGKIQLEVMEEEIKNRFGILVTFEKPKVQYKETIKSPVVGYGHFEPLRHYAEVQVRLEPNQRRKGITFSSECRVDDLSLNYQRLVETHVFEKVHKGVLTGGPITDINIVLQNGRAHIKHTEGGDFREATYRAIRQGLEKAKSILLEPFYQFDIYIEEDYLGRVMSDIQKMGGTFQAPVQMDRNVLIHGRGPVETFMEYSTDLVSFTKGTGSISLRFDGYDICRKEEEVVQKIGYDKERDVENTSWSVFCAKGTSFTVPWNEAEKYMHT</sequence>
<dbReference type="Pfam" id="PF14492">
    <property type="entry name" value="EFG_III"/>
    <property type="match status" value="1"/>
</dbReference>
<dbReference type="InterPro" id="IPR005225">
    <property type="entry name" value="Small_GTP-bd"/>
</dbReference>
<dbReference type="CDD" id="cd03711">
    <property type="entry name" value="Tet_C"/>
    <property type="match status" value="1"/>
</dbReference>
<dbReference type="InterPro" id="IPR000640">
    <property type="entry name" value="EFG_V-like"/>
</dbReference>
<reference evidence="6 7" key="1">
    <citation type="submission" date="2016-10" db="EMBL/GenBank/DDBJ databases">
        <authorList>
            <person name="de Groot N.N."/>
        </authorList>
    </citation>
    <scope>NUCLEOTIDE SEQUENCE [LARGE SCALE GENOMIC DNA]</scope>
    <source>
        <strain evidence="6 7">DSM 1283</strain>
    </source>
</reference>
<evidence type="ECO:0000256" key="1">
    <source>
        <dbReference type="ARBA" id="ARBA00022741"/>
    </source>
</evidence>
<dbReference type="RefSeq" id="WP_091686404.1">
    <property type="nucleotide sequence ID" value="NZ_BAABFM010000048.1"/>
</dbReference>
<dbReference type="Gene3D" id="3.30.70.870">
    <property type="entry name" value="Elongation Factor G (Translational Gtpase), domain 3"/>
    <property type="match status" value="1"/>
</dbReference>
<keyword evidence="3" id="KW-0342">GTP-binding</keyword>
<dbReference type="Gene3D" id="3.30.230.10">
    <property type="match status" value="1"/>
</dbReference>
<dbReference type="Gene3D" id="3.30.70.240">
    <property type="match status" value="1"/>
</dbReference>
<dbReference type="Gene3D" id="2.40.30.10">
    <property type="entry name" value="Translation factors"/>
    <property type="match status" value="1"/>
</dbReference>
<dbReference type="InterPro" id="IPR035647">
    <property type="entry name" value="EFG_III/V"/>
</dbReference>
<dbReference type="InterPro" id="IPR000795">
    <property type="entry name" value="T_Tr_GTP-bd_dom"/>
</dbReference>
<evidence type="ECO:0000259" key="5">
    <source>
        <dbReference type="PROSITE" id="PS51722"/>
    </source>
</evidence>
<evidence type="ECO:0000313" key="7">
    <source>
        <dbReference type="Proteomes" id="UP000198806"/>
    </source>
</evidence>
<evidence type="ECO:0000313" key="6">
    <source>
        <dbReference type="EMBL" id="SFO22900.1"/>
    </source>
</evidence>
<evidence type="ECO:0000256" key="3">
    <source>
        <dbReference type="ARBA" id="ARBA00023134"/>
    </source>
</evidence>
<dbReference type="SMART" id="SM00889">
    <property type="entry name" value="EFG_IV"/>
    <property type="match status" value="1"/>
</dbReference>
<dbReference type="SUPFAM" id="SSF50447">
    <property type="entry name" value="Translation proteins"/>
    <property type="match status" value="1"/>
</dbReference>
<dbReference type="EMBL" id="FOWD01000014">
    <property type="protein sequence ID" value="SFO22900.1"/>
    <property type="molecule type" value="Genomic_DNA"/>
</dbReference>
<dbReference type="SUPFAM" id="SSF54980">
    <property type="entry name" value="EF-G C-terminal domain-like"/>
    <property type="match status" value="2"/>
</dbReference>
<dbReference type="InterPro" id="IPR031157">
    <property type="entry name" value="G_TR_CS"/>
</dbReference>
<dbReference type="InterPro" id="IPR041095">
    <property type="entry name" value="EFG_II"/>
</dbReference>
<protein>
    <submittedName>
        <fullName evidence="6">Small GTP-binding protein domain-containing protein</fullName>
    </submittedName>
</protein>
<dbReference type="InterPro" id="IPR020568">
    <property type="entry name" value="Ribosomal_Su5_D2-typ_SF"/>
</dbReference>
<dbReference type="PRINTS" id="PR01037">
    <property type="entry name" value="TCRTETOQM"/>
</dbReference>
<name>A0A1I5FGN1_9FIRM</name>
<dbReference type="PROSITE" id="PS00301">
    <property type="entry name" value="G_TR_1"/>
    <property type="match status" value="1"/>
</dbReference>
<dbReference type="InterPro" id="IPR035650">
    <property type="entry name" value="Tet_C"/>
</dbReference>
<dbReference type="InterPro" id="IPR027417">
    <property type="entry name" value="P-loop_NTPase"/>
</dbReference>
<dbReference type="PANTHER" id="PTHR43261">
    <property type="entry name" value="TRANSLATION ELONGATION FACTOR G-RELATED"/>
    <property type="match status" value="1"/>
</dbReference>
<dbReference type="SMART" id="SM00838">
    <property type="entry name" value="EFG_C"/>
    <property type="match status" value="1"/>
</dbReference>
<keyword evidence="7" id="KW-1185">Reference proteome</keyword>
<dbReference type="GO" id="GO:0032790">
    <property type="term" value="P:ribosome disassembly"/>
    <property type="evidence" value="ECO:0007669"/>
    <property type="project" value="TreeGrafter"/>
</dbReference>
<dbReference type="Pfam" id="PF03764">
    <property type="entry name" value="EFG_IV"/>
    <property type="match status" value="1"/>
</dbReference>
<keyword evidence="2" id="KW-0648">Protein biosynthesis</keyword>
<dbReference type="GO" id="GO:0046677">
    <property type="term" value="P:response to antibiotic"/>
    <property type="evidence" value="ECO:0007669"/>
    <property type="project" value="UniProtKB-KW"/>
</dbReference>
<dbReference type="Gene3D" id="3.40.50.300">
    <property type="entry name" value="P-loop containing nucleotide triphosphate hydrolases"/>
    <property type="match status" value="1"/>
</dbReference>
<evidence type="ECO:0000256" key="2">
    <source>
        <dbReference type="ARBA" id="ARBA00022917"/>
    </source>
</evidence>
<organism evidence="6 7">
    <name type="scientific">Anaerocolumna aminovalerica</name>
    <dbReference type="NCBI Taxonomy" id="1527"/>
    <lineage>
        <taxon>Bacteria</taxon>
        <taxon>Bacillati</taxon>
        <taxon>Bacillota</taxon>
        <taxon>Clostridia</taxon>
        <taxon>Lachnospirales</taxon>
        <taxon>Lachnospiraceae</taxon>
        <taxon>Anaerocolumna</taxon>
    </lineage>
</organism>
<dbReference type="PANTHER" id="PTHR43261:SF1">
    <property type="entry name" value="RIBOSOME-RELEASING FACTOR 2, MITOCHONDRIAL"/>
    <property type="match status" value="1"/>
</dbReference>
<accession>A0A1I5FGN1</accession>
<evidence type="ECO:0000256" key="4">
    <source>
        <dbReference type="ARBA" id="ARBA00023251"/>
    </source>
</evidence>
<dbReference type="Pfam" id="PF00009">
    <property type="entry name" value="GTP_EFTU"/>
    <property type="match status" value="1"/>
</dbReference>
<gene>
    <name evidence="6" type="ORF">SAMN04489757_1149</name>
</gene>
<dbReference type="GO" id="GO:0003924">
    <property type="term" value="F:GTPase activity"/>
    <property type="evidence" value="ECO:0007669"/>
    <property type="project" value="InterPro"/>
</dbReference>
<dbReference type="PRINTS" id="PR00315">
    <property type="entry name" value="ELONGATNFCT"/>
</dbReference>
<feature type="domain" description="Tr-type G" evidence="5">
    <location>
        <begin position="1"/>
        <end position="228"/>
    </location>
</feature>
<dbReference type="GO" id="GO:0006412">
    <property type="term" value="P:translation"/>
    <property type="evidence" value="ECO:0007669"/>
    <property type="project" value="UniProtKB-KW"/>
</dbReference>
<dbReference type="AlphaFoldDB" id="A0A1I5FGN1"/>
<dbReference type="InterPro" id="IPR009000">
    <property type="entry name" value="Transl_B-barrel_sf"/>
</dbReference>
<proteinExistence type="predicted"/>
<dbReference type="SUPFAM" id="SSF54211">
    <property type="entry name" value="Ribosomal protein S5 domain 2-like"/>
    <property type="match status" value="1"/>
</dbReference>
<keyword evidence="1" id="KW-0547">Nucleotide-binding</keyword>
<dbReference type="Proteomes" id="UP000198806">
    <property type="component" value="Unassembled WGS sequence"/>
</dbReference>
<dbReference type="NCBIfam" id="TIGR00231">
    <property type="entry name" value="small_GTP"/>
    <property type="match status" value="1"/>
</dbReference>
<dbReference type="STRING" id="1527.SAMN04489757_1149"/>
<dbReference type="InterPro" id="IPR014721">
    <property type="entry name" value="Ribsml_uS5_D2-typ_fold_subgr"/>
</dbReference>
<keyword evidence="4" id="KW-0046">Antibiotic resistance</keyword>